<dbReference type="GO" id="GO:0005525">
    <property type="term" value="F:GTP binding"/>
    <property type="evidence" value="ECO:0007669"/>
    <property type="project" value="InterPro"/>
</dbReference>
<sequence>MDDDDDYYGRSYEDDISMSPSASQFMYQRPRLTSSNNYTHGTKLSEFIPEEKIYTELSNDAVYEDDHMFNMDDVKEPICSSDTTDSSCQNISGRLTDLDVSSKPTKSVVISLPAILQMNEEKPVLPNITSLRVSEPTRSSSKSPSRKGTSSNVKTAQTTPVSVGNLPTNSSTHRLNQLAAITSTPSTPRRSRKRESNVKQLINLVVVGHVDAGKSTLMGHLLYQVK</sequence>
<protein>
    <submittedName>
        <fullName evidence="4">Tr-type G domain-containing protein</fullName>
    </submittedName>
</protein>
<dbReference type="AlphaFoldDB" id="A0A1I7XHS9"/>
<dbReference type="Proteomes" id="UP000095283">
    <property type="component" value="Unplaced"/>
</dbReference>
<evidence type="ECO:0000259" key="2">
    <source>
        <dbReference type="Pfam" id="PF00009"/>
    </source>
</evidence>
<evidence type="ECO:0000256" key="1">
    <source>
        <dbReference type="SAM" id="MobiDB-lite"/>
    </source>
</evidence>
<reference evidence="4" key="1">
    <citation type="submission" date="2016-11" db="UniProtKB">
        <authorList>
            <consortium name="WormBaseParasite"/>
        </authorList>
    </citation>
    <scope>IDENTIFICATION</scope>
</reference>
<evidence type="ECO:0000313" key="4">
    <source>
        <dbReference type="WBParaSite" id="Hba_17063"/>
    </source>
</evidence>
<feature type="compositionally biased region" description="Polar residues" evidence="1">
    <location>
        <begin position="152"/>
        <end position="181"/>
    </location>
</feature>
<feature type="region of interest" description="Disordered" evidence="1">
    <location>
        <begin position="127"/>
        <end position="196"/>
    </location>
</feature>
<dbReference type="WBParaSite" id="Hba_17063">
    <property type="protein sequence ID" value="Hba_17063"/>
    <property type="gene ID" value="Hba_17063"/>
</dbReference>
<name>A0A1I7XHS9_HETBA</name>
<dbReference type="InterPro" id="IPR000795">
    <property type="entry name" value="T_Tr_GTP-bd_dom"/>
</dbReference>
<dbReference type="Gene3D" id="3.40.50.300">
    <property type="entry name" value="P-loop containing nucleotide triphosphate hydrolases"/>
    <property type="match status" value="1"/>
</dbReference>
<evidence type="ECO:0000313" key="3">
    <source>
        <dbReference type="Proteomes" id="UP000095283"/>
    </source>
</evidence>
<dbReference type="SUPFAM" id="SSF52540">
    <property type="entry name" value="P-loop containing nucleoside triphosphate hydrolases"/>
    <property type="match status" value="1"/>
</dbReference>
<organism evidence="3 4">
    <name type="scientific">Heterorhabditis bacteriophora</name>
    <name type="common">Entomopathogenic nematode worm</name>
    <dbReference type="NCBI Taxonomy" id="37862"/>
    <lineage>
        <taxon>Eukaryota</taxon>
        <taxon>Metazoa</taxon>
        <taxon>Ecdysozoa</taxon>
        <taxon>Nematoda</taxon>
        <taxon>Chromadorea</taxon>
        <taxon>Rhabditida</taxon>
        <taxon>Rhabditina</taxon>
        <taxon>Rhabditomorpha</taxon>
        <taxon>Strongyloidea</taxon>
        <taxon>Heterorhabditidae</taxon>
        <taxon>Heterorhabditis</taxon>
    </lineage>
</organism>
<accession>A0A1I7XHS9</accession>
<feature type="compositionally biased region" description="Low complexity" evidence="1">
    <location>
        <begin position="134"/>
        <end position="151"/>
    </location>
</feature>
<proteinExistence type="predicted"/>
<dbReference type="GO" id="GO:0003924">
    <property type="term" value="F:GTPase activity"/>
    <property type="evidence" value="ECO:0007669"/>
    <property type="project" value="InterPro"/>
</dbReference>
<keyword evidence="3" id="KW-1185">Reference proteome</keyword>
<feature type="domain" description="Tr-type G" evidence="2">
    <location>
        <begin position="199"/>
        <end position="225"/>
    </location>
</feature>
<feature type="region of interest" description="Disordered" evidence="1">
    <location>
        <begin position="1"/>
        <end position="23"/>
    </location>
</feature>
<dbReference type="Pfam" id="PF00009">
    <property type="entry name" value="GTP_EFTU"/>
    <property type="match status" value="1"/>
</dbReference>
<dbReference type="InterPro" id="IPR027417">
    <property type="entry name" value="P-loop_NTPase"/>
</dbReference>